<dbReference type="Pfam" id="PF13340">
    <property type="entry name" value="DUF4096"/>
    <property type="match status" value="1"/>
</dbReference>
<protein>
    <submittedName>
        <fullName evidence="2">Transposase</fullName>
    </submittedName>
</protein>
<reference evidence="2" key="1">
    <citation type="submission" date="2020-07" db="EMBL/GenBank/DDBJ databases">
        <title>Huge and variable diversity of episymbiotic CPR bacteria and DPANN archaea in groundwater ecosystems.</title>
        <authorList>
            <person name="He C.Y."/>
            <person name="Keren R."/>
            <person name="Whittaker M."/>
            <person name="Farag I.F."/>
            <person name="Doudna J."/>
            <person name="Cate J.H.D."/>
            <person name="Banfield J.F."/>
        </authorList>
    </citation>
    <scope>NUCLEOTIDE SEQUENCE</scope>
    <source>
        <strain evidence="2">NC_groundwater_1520_Pr4_B-0.1um_53_5</strain>
    </source>
</reference>
<evidence type="ECO:0000313" key="3">
    <source>
        <dbReference type="Proteomes" id="UP000736328"/>
    </source>
</evidence>
<dbReference type="InterPro" id="IPR025161">
    <property type="entry name" value="IS402-like_dom"/>
</dbReference>
<sequence length="80" mass="9964">MPTRITRKEFNRYIKLHLSKGSRGLKPKISYYKIFNYILYMLHTGVQWRQLRTFRNEIHWSNVYRHHNRWSKDKSYQSGC</sequence>
<dbReference type="AlphaFoldDB" id="A0A933IFE7"/>
<proteinExistence type="predicted"/>
<dbReference type="EMBL" id="JACQXR010000127">
    <property type="protein sequence ID" value="MBI4727433.1"/>
    <property type="molecule type" value="Genomic_DNA"/>
</dbReference>
<accession>A0A933IFE7</accession>
<name>A0A933IFE7_UNCT6</name>
<dbReference type="Proteomes" id="UP000736328">
    <property type="component" value="Unassembled WGS sequence"/>
</dbReference>
<organism evidence="2 3">
    <name type="scientific">candidate division TA06 bacterium</name>
    <dbReference type="NCBI Taxonomy" id="2250710"/>
    <lineage>
        <taxon>Bacteria</taxon>
        <taxon>Bacteria division TA06</taxon>
    </lineage>
</organism>
<evidence type="ECO:0000259" key="1">
    <source>
        <dbReference type="Pfam" id="PF13340"/>
    </source>
</evidence>
<feature type="domain" description="Insertion element IS402-like" evidence="1">
    <location>
        <begin position="17"/>
        <end position="74"/>
    </location>
</feature>
<comment type="caution">
    <text evidence="2">The sequence shown here is derived from an EMBL/GenBank/DDBJ whole genome shotgun (WGS) entry which is preliminary data.</text>
</comment>
<evidence type="ECO:0000313" key="2">
    <source>
        <dbReference type="EMBL" id="MBI4727433.1"/>
    </source>
</evidence>
<gene>
    <name evidence="2" type="ORF">HY768_09505</name>
</gene>